<feature type="compositionally biased region" description="Basic and acidic residues" evidence="1">
    <location>
        <begin position="158"/>
        <end position="178"/>
    </location>
</feature>
<organism evidence="2 3">
    <name type="scientific">Strigomonas culicis</name>
    <dbReference type="NCBI Taxonomy" id="28005"/>
    <lineage>
        <taxon>Eukaryota</taxon>
        <taxon>Discoba</taxon>
        <taxon>Euglenozoa</taxon>
        <taxon>Kinetoplastea</taxon>
        <taxon>Metakinetoplastina</taxon>
        <taxon>Trypanosomatida</taxon>
        <taxon>Trypanosomatidae</taxon>
        <taxon>Strigomonadinae</taxon>
        <taxon>Strigomonas</taxon>
    </lineage>
</organism>
<comment type="caution">
    <text evidence="2">The sequence shown here is derived from an EMBL/GenBank/DDBJ whole genome shotgun (WGS) entry which is preliminary data.</text>
</comment>
<dbReference type="OrthoDB" id="10678047at2759"/>
<gene>
    <name evidence="2" type="ORF">STCU_12178</name>
</gene>
<protein>
    <submittedName>
        <fullName evidence="2">Uncharacterized protein</fullName>
    </submittedName>
</protein>
<dbReference type="Proteomes" id="UP000015354">
    <property type="component" value="Unassembled WGS sequence"/>
</dbReference>
<dbReference type="EMBL" id="ATMH01012322">
    <property type="protein sequence ID" value="EPY15267.1"/>
    <property type="molecule type" value="Genomic_DNA"/>
</dbReference>
<dbReference type="AlphaFoldDB" id="S9TB85"/>
<proteinExistence type="predicted"/>
<name>S9TB85_9TRYP</name>
<reference evidence="2 3" key="1">
    <citation type="journal article" date="2013" name="PLoS ONE">
        <title>Predicting the Proteins of Angomonas deanei, Strigomonas culicis and Their Respective Endosymbionts Reveals New Aspects of the Trypanosomatidae Family.</title>
        <authorList>
            <person name="Motta M.C."/>
            <person name="Martins A.C."/>
            <person name="de Souza S.S."/>
            <person name="Catta-Preta C.M."/>
            <person name="Silva R."/>
            <person name="Klein C.C."/>
            <person name="de Almeida L.G."/>
            <person name="de Lima Cunha O."/>
            <person name="Ciapina L.P."/>
            <person name="Brocchi M."/>
            <person name="Colabardini A.C."/>
            <person name="de Araujo Lima B."/>
            <person name="Machado C.R."/>
            <person name="de Almeida Soares C.M."/>
            <person name="Probst C.M."/>
            <person name="de Menezes C.B."/>
            <person name="Thompson C.E."/>
            <person name="Bartholomeu D.C."/>
            <person name="Gradia D.F."/>
            <person name="Pavoni D.P."/>
            <person name="Grisard E.C."/>
            <person name="Fantinatti-Garboggini F."/>
            <person name="Marchini F.K."/>
            <person name="Rodrigues-Luiz G.F."/>
            <person name="Wagner G."/>
            <person name="Goldman G.H."/>
            <person name="Fietto J.L."/>
            <person name="Elias M.C."/>
            <person name="Goldman M.H."/>
            <person name="Sagot M.F."/>
            <person name="Pereira M."/>
            <person name="Stoco P.H."/>
            <person name="de Mendonca-Neto R.P."/>
            <person name="Teixeira S.M."/>
            <person name="Maciel T.E."/>
            <person name="de Oliveira Mendes T.A."/>
            <person name="Urmenyi T.P."/>
            <person name="de Souza W."/>
            <person name="Schenkman S."/>
            <person name="de Vasconcelos A.T."/>
        </authorList>
    </citation>
    <scope>NUCLEOTIDE SEQUENCE [LARGE SCALE GENOMIC DNA]</scope>
</reference>
<sequence length="362" mass="41157">MAECHRYLFYVGAYQDVEGSYHMTEKREDAVLGVYLPAYWRDFRDRQIQIARNGSWPEGMFESTTTRAATPHEAVITPRVVNVTQHAQDQNRSEGSTDEGVTAANMQGDRSRSEGNSGVTRGPAASRNRRLHHESSGPNAGQRPPEGSSAPPPRTRYRGTDAETRHQTDEERRARNEGDDYEAEFYENEFEDRPDLILNDPVSPLNGVGRLAQGPAIGSLPTCPRYWTIFHGRPSHVPRLAWQFKKESTRNRHVRILEELRQMPEDLLDFQDMATAVMELLRRKAINARLSWPTIFRQMTDTSAALADLPIHTTERNPILLSESMVWRQGLALARYFNQVHTSIISKGACDCTFDIVYPICD</sequence>
<evidence type="ECO:0000313" key="3">
    <source>
        <dbReference type="Proteomes" id="UP000015354"/>
    </source>
</evidence>
<keyword evidence="3" id="KW-1185">Reference proteome</keyword>
<evidence type="ECO:0000256" key="1">
    <source>
        <dbReference type="SAM" id="MobiDB-lite"/>
    </source>
</evidence>
<feature type="region of interest" description="Disordered" evidence="1">
    <location>
        <begin position="76"/>
        <end position="182"/>
    </location>
</feature>
<evidence type="ECO:0000313" key="2">
    <source>
        <dbReference type="EMBL" id="EPY15267.1"/>
    </source>
</evidence>
<feature type="compositionally biased region" description="Polar residues" evidence="1">
    <location>
        <begin position="82"/>
        <end position="94"/>
    </location>
</feature>
<accession>S9TB85</accession>